<dbReference type="EMBL" id="KZ852042">
    <property type="protein sequence ID" value="RDH34816.1"/>
    <property type="molecule type" value="Genomic_DNA"/>
</dbReference>
<protein>
    <submittedName>
        <fullName evidence="1">Uncharacterized protein</fullName>
    </submittedName>
</protein>
<organism evidence="1 2">
    <name type="scientific">Aspergillus welwitschiae</name>
    <dbReference type="NCBI Taxonomy" id="1341132"/>
    <lineage>
        <taxon>Eukaryota</taxon>
        <taxon>Fungi</taxon>
        <taxon>Dikarya</taxon>
        <taxon>Ascomycota</taxon>
        <taxon>Pezizomycotina</taxon>
        <taxon>Eurotiomycetes</taxon>
        <taxon>Eurotiomycetidae</taxon>
        <taxon>Eurotiales</taxon>
        <taxon>Aspergillaceae</taxon>
        <taxon>Aspergillus</taxon>
        <taxon>Aspergillus subgen. Circumdati</taxon>
    </lineage>
</organism>
<dbReference type="AlphaFoldDB" id="A0A3F3Q7S6"/>
<name>A0A3F3Q7S6_9EURO</name>
<sequence length="97" mass="11223">MFSYSAVLTSICCFCFPLEYSFLVRCPVLPISCHEMYISTLYASLCSLVLKREGFLFFNHTSTRTHILSKSQFLKLLFVHSCMGCSSYVKYTCTWLK</sequence>
<dbReference type="GeneID" id="38136998"/>
<evidence type="ECO:0000313" key="2">
    <source>
        <dbReference type="Proteomes" id="UP000253729"/>
    </source>
</evidence>
<reference evidence="1 2" key="1">
    <citation type="submission" date="2018-07" db="EMBL/GenBank/DDBJ databases">
        <title>The genomes of Aspergillus section Nigri reveals drivers in fungal speciation.</title>
        <authorList>
            <consortium name="DOE Joint Genome Institute"/>
            <person name="Vesth T.C."/>
            <person name="Nybo J."/>
            <person name="Theobald S."/>
            <person name="Brandl J."/>
            <person name="Frisvad J.C."/>
            <person name="Nielsen K.F."/>
            <person name="Lyhne E.K."/>
            <person name="Kogle M.E."/>
            <person name="Kuo A."/>
            <person name="Riley R."/>
            <person name="Clum A."/>
            <person name="Nolan M."/>
            <person name="Lipzen A."/>
            <person name="Salamov A."/>
            <person name="Henrissat B."/>
            <person name="Wiebenga A."/>
            <person name="De vries R.P."/>
            <person name="Grigoriev I.V."/>
            <person name="Mortensen U.H."/>
            <person name="Andersen M.R."/>
            <person name="Baker S.E."/>
        </authorList>
    </citation>
    <scope>NUCLEOTIDE SEQUENCE [LARGE SCALE GENOMIC DNA]</scope>
    <source>
        <strain evidence="1 2">CBS 139.54b</strain>
    </source>
</reference>
<dbReference type="Proteomes" id="UP000253729">
    <property type="component" value="Unassembled WGS sequence"/>
</dbReference>
<accession>A0A3F3Q7S6</accession>
<evidence type="ECO:0000313" key="1">
    <source>
        <dbReference type="EMBL" id="RDH34816.1"/>
    </source>
</evidence>
<dbReference type="RefSeq" id="XP_026627838.1">
    <property type="nucleotide sequence ID" value="XM_026768642.1"/>
</dbReference>
<keyword evidence="2" id="KW-1185">Reference proteome</keyword>
<gene>
    <name evidence="1" type="ORF">BDQ94DRAFT_15659</name>
</gene>
<proteinExistence type="predicted"/>